<keyword evidence="1" id="KW-0732">Signal</keyword>
<proteinExistence type="predicted"/>
<keyword evidence="3" id="KW-1185">Reference proteome</keyword>
<evidence type="ECO:0000313" key="2">
    <source>
        <dbReference type="EMBL" id="TID19618.1"/>
    </source>
</evidence>
<feature type="signal peptide" evidence="1">
    <location>
        <begin position="1"/>
        <end position="18"/>
    </location>
</feature>
<accession>A0A4Z1P5T2</accession>
<name>A0A4Z1P5T2_9PEZI</name>
<dbReference type="Proteomes" id="UP000298493">
    <property type="component" value="Unassembled WGS sequence"/>
</dbReference>
<feature type="chain" id="PRO_5021459730" evidence="1">
    <location>
        <begin position="19"/>
        <end position="71"/>
    </location>
</feature>
<comment type="caution">
    <text evidence="2">The sequence shown here is derived from an EMBL/GenBank/DDBJ whole genome shotgun (WGS) entry which is preliminary data.</text>
</comment>
<gene>
    <name evidence="2" type="ORF">E6O75_ATG06956</name>
</gene>
<dbReference type="EMBL" id="SNSC02000012">
    <property type="protein sequence ID" value="TID19618.1"/>
    <property type="molecule type" value="Genomic_DNA"/>
</dbReference>
<sequence length="71" mass="7583">MKLSLCSVAMLFTAGSTAQGLWGKCHPYANVCQIEGYPDVPCNAADKCAAFLAVCYWNKGTTTADCYGFGF</sequence>
<dbReference type="AlphaFoldDB" id="A0A4Z1P5T2"/>
<evidence type="ECO:0000256" key="1">
    <source>
        <dbReference type="SAM" id="SignalP"/>
    </source>
</evidence>
<protein>
    <submittedName>
        <fullName evidence="2">Uncharacterized protein</fullName>
    </submittedName>
</protein>
<organism evidence="2 3">
    <name type="scientific">Venturia nashicola</name>
    <dbReference type="NCBI Taxonomy" id="86259"/>
    <lineage>
        <taxon>Eukaryota</taxon>
        <taxon>Fungi</taxon>
        <taxon>Dikarya</taxon>
        <taxon>Ascomycota</taxon>
        <taxon>Pezizomycotina</taxon>
        <taxon>Dothideomycetes</taxon>
        <taxon>Pleosporomycetidae</taxon>
        <taxon>Venturiales</taxon>
        <taxon>Venturiaceae</taxon>
        <taxon>Venturia</taxon>
    </lineage>
</organism>
<reference evidence="2 3" key="1">
    <citation type="submission" date="2019-04" db="EMBL/GenBank/DDBJ databases">
        <title>High contiguity whole genome sequence and gene annotation resource for two Venturia nashicola isolates.</title>
        <authorList>
            <person name="Prokchorchik M."/>
            <person name="Won K."/>
            <person name="Lee Y."/>
            <person name="Choi E.D."/>
            <person name="Segonzac C."/>
            <person name="Sohn K.H."/>
        </authorList>
    </citation>
    <scope>NUCLEOTIDE SEQUENCE [LARGE SCALE GENOMIC DNA]</scope>
    <source>
        <strain evidence="2 3">PRI2</strain>
    </source>
</reference>
<evidence type="ECO:0000313" key="3">
    <source>
        <dbReference type="Proteomes" id="UP000298493"/>
    </source>
</evidence>